<dbReference type="EMBL" id="JBHSVR010000001">
    <property type="protein sequence ID" value="MFC6633822.1"/>
    <property type="molecule type" value="Genomic_DNA"/>
</dbReference>
<comment type="caution">
    <text evidence="2">The sequence shown here is derived from an EMBL/GenBank/DDBJ whole genome shotgun (WGS) entry which is preliminary data.</text>
</comment>
<protein>
    <submittedName>
        <fullName evidence="2">Uncharacterized protein</fullName>
    </submittedName>
</protein>
<name>A0ABW1YM42_9GAMM</name>
<gene>
    <name evidence="2" type="ORF">ACFQBM_11035</name>
</gene>
<keyword evidence="3" id="KW-1185">Reference proteome</keyword>
<organism evidence="2 3">
    <name type="scientific">Microbulbifer taiwanensis</name>
    <dbReference type="NCBI Taxonomy" id="986746"/>
    <lineage>
        <taxon>Bacteria</taxon>
        <taxon>Pseudomonadati</taxon>
        <taxon>Pseudomonadota</taxon>
        <taxon>Gammaproteobacteria</taxon>
        <taxon>Cellvibrionales</taxon>
        <taxon>Microbulbiferaceae</taxon>
        <taxon>Microbulbifer</taxon>
    </lineage>
</organism>
<feature type="signal peptide" evidence="1">
    <location>
        <begin position="1"/>
        <end position="23"/>
    </location>
</feature>
<accession>A0ABW1YM42</accession>
<evidence type="ECO:0000256" key="1">
    <source>
        <dbReference type="SAM" id="SignalP"/>
    </source>
</evidence>
<dbReference type="RefSeq" id="WP_193190643.1">
    <property type="nucleotide sequence ID" value="NZ_JACZFR010000014.1"/>
</dbReference>
<feature type="chain" id="PRO_5047226052" evidence="1">
    <location>
        <begin position="24"/>
        <end position="176"/>
    </location>
</feature>
<proteinExistence type="predicted"/>
<reference evidence="3" key="1">
    <citation type="journal article" date="2019" name="Int. J. Syst. Evol. Microbiol.">
        <title>The Global Catalogue of Microorganisms (GCM) 10K type strain sequencing project: providing services to taxonomists for standard genome sequencing and annotation.</title>
        <authorList>
            <consortium name="The Broad Institute Genomics Platform"/>
            <consortium name="The Broad Institute Genome Sequencing Center for Infectious Disease"/>
            <person name="Wu L."/>
            <person name="Ma J."/>
        </authorList>
    </citation>
    <scope>NUCLEOTIDE SEQUENCE [LARGE SCALE GENOMIC DNA]</scope>
    <source>
        <strain evidence="3">CGMCC 1.13718</strain>
    </source>
</reference>
<keyword evidence="1" id="KW-0732">Signal</keyword>
<evidence type="ECO:0000313" key="2">
    <source>
        <dbReference type="EMBL" id="MFC6633822.1"/>
    </source>
</evidence>
<sequence>MLCKPYSFWLAAAFWAAATGAAAAPIAAEQPDPRRQLLAEHRQLEDKLAAAVADSADAARAFGQLLPAGERRRLQAGCSTLTLNPDNTRARELLQEFFERYRDEKPRVIARYCFDPDLRQLQREVRATRRALQGRPASSGEFDFQYQRLERAAEAESRRYTAIRSILPTGQQAGGG</sequence>
<evidence type="ECO:0000313" key="3">
    <source>
        <dbReference type="Proteomes" id="UP001596425"/>
    </source>
</evidence>
<dbReference type="Proteomes" id="UP001596425">
    <property type="component" value="Unassembled WGS sequence"/>
</dbReference>